<dbReference type="AlphaFoldDB" id="A0A4Y2L184"/>
<evidence type="ECO:0000313" key="2">
    <source>
        <dbReference type="Proteomes" id="UP000499080"/>
    </source>
</evidence>
<sequence>MTSPPQCFHSKVETLPETEDTLNGIPAAGIKSSASAAGRCAIAADKARSIQVQVELPLFRVRLHTHSVVFFLAKIIQRQNHVESCQTSYWVKSGGFGFTCYLVHPSRVSVHLTDLVCVTLSKLIIVTMCRSVNRVKVLVV</sequence>
<comment type="caution">
    <text evidence="1">The sequence shown here is derived from an EMBL/GenBank/DDBJ whole genome shotgun (WGS) entry which is preliminary data.</text>
</comment>
<dbReference type="Proteomes" id="UP000499080">
    <property type="component" value="Unassembled WGS sequence"/>
</dbReference>
<name>A0A4Y2L184_ARAVE</name>
<keyword evidence="2" id="KW-1185">Reference proteome</keyword>
<dbReference type="EMBL" id="BGPR01005237">
    <property type="protein sequence ID" value="GBN08159.1"/>
    <property type="molecule type" value="Genomic_DNA"/>
</dbReference>
<reference evidence="1 2" key="1">
    <citation type="journal article" date="2019" name="Sci. Rep.">
        <title>Orb-weaving spider Araneus ventricosus genome elucidates the spidroin gene catalogue.</title>
        <authorList>
            <person name="Kono N."/>
            <person name="Nakamura H."/>
            <person name="Ohtoshi R."/>
            <person name="Moran D.A.P."/>
            <person name="Shinohara A."/>
            <person name="Yoshida Y."/>
            <person name="Fujiwara M."/>
            <person name="Mori M."/>
            <person name="Tomita M."/>
            <person name="Arakawa K."/>
        </authorList>
    </citation>
    <scope>NUCLEOTIDE SEQUENCE [LARGE SCALE GENOMIC DNA]</scope>
</reference>
<organism evidence="1 2">
    <name type="scientific">Araneus ventricosus</name>
    <name type="common">Orbweaver spider</name>
    <name type="synonym">Epeira ventricosa</name>
    <dbReference type="NCBI Taxonomy" id="182803"/>
    <lineage>
        <taxon>Eukaryota</taxon>
        <taxon>Metazoa</taxon>
        <taxon>Ecdysozoa</taxon>
        <taxon>Arthropoda</taxon>
        <taxon>Chelicerata</taxon>
        <taxon>Arachnida</taxon>
        <taxon>Araneae</taxon>
        <taxon>Araneomorphae</taxon>
        <taxon>Entelegynae</taxon>
        <taxon>Araneoidea</taxon>
        <taxon>Araneidae</taxon>
        <taxon>Araneus</taxon>
    </lineage>
</organism>
<evidence type="ECO:0000313" key="1">
    <source>
        <dbReference type="EMBL" id="GBN08159.1"/>
    </source>
</evidence>
<proteinExistence type="predicted"/>
<protein>
    <submittedName>
        <fullName evidence="1">Uncharacterized protein</fullName>
    </submittedName>
</protein>
<gene>
    <name evidence="1" type="ORF">AVEN_1029_1</name>
</gene>
<accession>A0A4Y2L184</accession>